<dbReference type="GO" id="GO:0008531">
    <property type="term" value="F:riboflavin kinase activity"/>
    <property type="evidence" value="ECO:0007669"/>
    <property type="project" value="UniProtKB-UniRule"/>
</dbReference>
<comment type="catalytic activity">
    <reaction evidence="13 15">
        <text>riboflavin + ATP = FMN + ADP + H(+)</text>
        <dbReference type="Rhea" id="RHEA:14357"/>
        <dbReference type="ChEBI" id="CHEBI:15378"/>
        <dbReference type="ChEBI" id="CHEBI:30616"/>
        <dbReference type="ChEBI" id="CHEBI:57986"/>
        <dbReference type="ChEBI" id="CHEBI:58210"/>
        <dbReference type="ChEBI" id="CHEBI:456216"/>
        <dbReference type="EC" id="2.7.1.26"/>
    </reaction>
</comment>
<gene>
    <name evidence="17" type="primary">ribF</name>
    <name evidence="17" type="ORF">IPV69_05710</name>
</gene>
<dbReference type="EMBL" id="CP063458">
    <property type="protein sequence ID" value="QOV90855.1"/>
    <property type="molecule type" value="Genomic_DNA"/>
</dbReference>
<dbReference type="EC" id="2.7.1.26" evidence="15"/>
<dbReference type="KEGG" id="hbs:IPV69_05710"/>
<dbReference type="InterPro" id="IPR015864">
    <property type="entry name" value="FAD_synthase"/>
</dbReference>
<dbReference type="AlphaFoldDB" id="A0A7M2WZF9"/>
<dbReference type="NCBIfam" id="TIGR00083">
    <property type="entry name" value="ribF"/>
    <property type="match status" value="1"/>
</dbReference>
<keyword evidence="11 15" id="KW-0067">ATP-binding</keyword>
<dbReference type="Pfam" id="PF06574">
    <property type="entry name" value="FAD_syn"/>
    <property type="match status" value="1"/>
</dbReference>
<keyword evidence="5 15" id="KW-0288">FMN</keyword>
<dbReference type="Proteomes" id="UP000593765">
    <property type="component" value="Chromosome"/>
</dbReference>
<evidence type="ECO:0000256" key="15">
    <source>
        <dbReference type="PIRNR" id="PIRNR004491"/>
    </source>
</evidence>
<dbReference type="Gene3D" id="2.40.30.30">
    <property type="entry name" value="Riboflavin kinase-like"/>
    <property type="match status" value="1"/>
</dbReference>
<name>A0A7M2WZF9_9BACT</name>
<evidence type="ECO:0000313" key="18">
    <source>
        <dbReference type="Proteomes" id="UP000593765"/>
    </source>
</evidence>
<keyword evidence="8 15" id="KW-0547">Nucleotide-binding</keyword>
<keyword evidence="10 15" id="KW-0274">FAD</keyword>
<dbReference type="InterPro" id="IPR002606">
    <property type="entry name" value="Riboflavin_kinase_bac"/>
</dbReference>
<keyword evidence="6 15" id="KW-0808">Transferase</keyword>
<keyword evidence="18" id="KW-1185">Reference proteome</keyword>
<dbReference type="Pfam" id="PF01687">
    <property type="entry name" value="Flavokinase"/>
    <property type="match status" value="1"/>
</dbReference>
<dbReference type="UniPathway" id="UPA00277">
    <property type="reaction ID" value="UER00407"/>
</dbReference>
<evidence type="ECO:0000256" key="4">
    <source>
        <dbReference type="ARBA" id="ARBA00022630"/>
    </source>
</evidence>
<protein>
    <recommendedName>
        <fullName evidence="15">Riboflavin biosynthesis protein</fullName>
    </recommendedName>
    <domain>
        <recommendedName>
            <fullName evidence="15">Riboflavin kinase</fullName>
            <ecNumber evidence="15">2.7.1.26</ecNumber>
        </recommendedName>
        <alternativeName>
            <fullName evidence="15">Flavokinase</fullName>
        </alternativeName>
    </domain>
    <domain>
        <recommendedName>
            <fullName evidence="15">FMN adenylyltransferase</fullName>
            <ecNumber evidence="15">2.7.7.2</ecNumber>
        </recommendedName>
        <alternativeName>
            <fullName evidence="15">FAD pyrophosphorylase</fullName>
        </alternativeName>
        <alternativeName>
            <fullName evidence="15">FAD synthase</fullName>
        </alternativeName>
    </domain>
</protein>
<comment type="similarity">
    <text evidence="15">Belongs to the ribF family.</text>
</comment>
<evidence type="ECO:0000313" key="17">
    <source>
        <dbReference type="EMBL" id="QOV90855.1"/>
    </source>
</evidence>
<dbReference type="InterPro" id="IPR014729">
    <property type="entry name" value="Rossmann-like_a/b/a_fold"/>
</dbReference>
<keyword evidence="7 15" id="KW-0548">Nucleotidyltransferase</keyword>
<dbReference type="EC" id="2.7.7.2" evidence="15"/>
<comment type="pathway">
    <text evidence="2 15">Cofactor biosynthesis; FAD biosynthesis; FAD from FMN: step 1/1.</text>
</comment>
<dbReference type="GO" id="GO:0003919">
    <property type="term" value="F:FMN adenylyltransferase activity"/>
    <property type="evidence" value="ECO:0007669"/>
    <property type="project" value="UniProtKB-UniRule"/>
</dbReference>
<dbReference type="InterPro" id="IPR023465">
    <property type="entry name" value="Riboflavin_kinase_dom_sf"/>
</dbReference>
<dbReference type="SUPFAM" id="SSF52374">
    <property type="entry name" value="Nucleotidylyl transferase"/>
    <property type="match status" value="1"/>
</dbReference>
<dbReference type="CDD" id="cd02064">
    <property type="entry name" value="FAD_synthetase_N"/>
    <property type="match status" value="1"/>
</dbReference>
<dbReference type="SMART" id="SM00904">
    <property type="entry name" value="Flavokinase"/>
    <property type="match status" value="1"/>
</dbReference>
<dbReference type="GO" id="GO:0005524">
    <property type="term" value="F:ATP binding"/>
    <property type="evidence" value="ECO:0007669"/>
    <property type="project" value="UniProtKB-UniRule"/>
</dbReference>
<evidence type="ECO:0000256" key="5">
    <source>
        <dbReference type="ARBA" id="ARBA00022643"/>
    </source>
</evidence>
<dbReference type="GO" id="GO:0009231">
    <property type="term" value="P:riboflavin biosynthetic process"/>
    <property type="evidence" value="ECO:0007669"/>
    <property type="project" value="InterPro"/>
</dbReference>
<evidence type="ECO:0000256" key="6">
    <source>
        <dbReference type="ARBA" id="ARBA00022679"/>
    </source>
</evidence>
<accession>A0A7M2WZF9</accession>
<dbReference type="PANTHER" id="PTHR22749:SF6">
    <property type="entry name" value="RIBOFLAVIN KINASE"/>
    <property type="match status" value="1"/>
</dbReference>
<comment type="function">
    <text evidence="1">Catalyzes the phosphorylation of riboflavin to FMN followed by the adenylation of FMN to FAD.</text>
</comment>
<keyword evidence="4 15" id="KW-0285">Flavoprotein</keyword>
<proteinExistence type="inferred from homology"/>
<dbReference type="SUPFAM" id="SSF82114">
    <property type="entry name" value="Riboflavin kinase-like"/>
    <property type="match status" value="1"/>
</dbReference>
<evidence type="ECO:0000256" key="14">
    <source>
        <dbReference type="ARBA" id="ARBA00049494"/>
    </source>
</evidence>
<evidence type="ECO:0000256" key="11">
    <source>
        <dbReference type="ARBA" id="ARBA00022840"/>
    </source>
</evidence>
<reference evidence="17 18" key="1">
    <citation type="submission" date="2020-10" db="EMBL/GenBank/DDBJ databases">
        <title>Wide distribution of Phycisphaera-like planctomycetes from WD2101 soil group in peatlands and genome analysis of the first cultivated representative.</title>
        <authorList>
            <person name="Dedysh S.N."/>
            <person name="Beletsky A.V."/>
            <person name="Ivanova A."/>
            <person name="Kulichevskaya I.S."/>
            <person name="Suzina N.E."/>
            <person name="Philippov D.A."/>
            <person name="Rakitin A.L."/>
            <person name="Mardanov A.V."/>
            <person name="Ravin N.V."/>
        </authorList>
    </citation>
    <scope>NUCLEOTIDE SEQUENCE [LARGE SCALE GENOMIC DNA]</scope>
    <source>
        <strain evidence="17 18">M1803</strain>
    </source>
</reference>
<evidence type="ECO:0000256" key="2">
    <source>
        <dbReference type="ARBA" id="ARBA00004726"/>
    </source>
</evidence>
<dbReference type="GO" id="GO:0006747">
    <property type="term" value="P:FAD biosynthetic process"/>
    <property type="evidence" value="ECO:0007669"/>
    <property type="project" value="UniProtKB-UniRule"/>
</dbReference>
<dbReference type="RefSeq" id="WP_206293959.1">
    <property type="nucleotide sequence ID" value="NZ_CP063458.1"/>
</dbReference>
<feature type="domain" description="Riboflavin kinase" evidence="16">
    <location>
        <begin position="188"/>
        <end position="311"/>
    </location>
</feature>
<dbReference type="PANTHER" id="PTHR22749">
    <property type="entry name" value="RIBOFLAVIN KINASE/FMN ADENYLYLTRANSFERASE"/>
    <property type="match status" value="1"/>
</dbReference>
<keyword evidence="9 15" id="KW-0418">Kinase</keyword>
<dbReference type="GO" id="GO:0009398">
    <property type="term" value="P:FMN biosynthetic process"/>
    <property type="evidence" value="ECO:0007669"/>
    <property type="project" value="UniProtKB-UniRule"/>
</dbReference>
<comment type="pathway">
    <text evidence="3 15">Cofactor biosynthesis; FMN biosynthesis; FMN from riboflavin (ATP route): step 1/1.</text>
</comment>
<comment type="catalytic activity">
    <reaction evidence="14 15">
        <text>FMN + ATP + H(+) = FAD + diphosphate</text>
        <dbReference type="Rhea" id="RHEA:17237"/>
        <dbReference type="ChEBI" id="CHEBI:15378"/>
        <dbReference type="ChEBI" id="CHEBI:30616"/>
        <dbReference type="ChEBI" id="CHEBI:33019"/>
        <dbReference type="ChEBI" id="CHEBI:57692"/>
        <dbReference type="ChEBI" id="CHEBI:58210"/>
        <dbReference type="EC" id="2.7.7.2"/>
    </reaction>
</comment>
<evidence type="ECO:0000256" key="7">
    <source>
        <dbReference type="ARBA" id="ARBA00022695"/>
    </source>
</evidence>
<evidence type="ECO:0000256" key="3">
    <source>
        <dbReference type="ARBA" id="ARBA00005201"/>
    </source>
</evidence>
<dbReference type="PIRSF" id="PIRSF004491">
    <property type="entry name" value="FAD_Synth"/>
    <property type="match status" value="1"/>
</dbReference>
<dbReference type="InterPro" id="IPR023468">
    <property type="entry name" value="Riboflavin_kinase"/>
</dbReference>
<evidence type="ECO:0000256" key="8">
    <source>
        <dbReference type="ARBA" id="ARBA00022741"/>
    </source>
</evidence>
<sequence>MNVREGLDGLRSLPPGSAVTIGNFDGVHLGHQHIIATCNALRPRSPSGKVAIVTFEPHPLTVLRPELAPPRLTMPATKQRLIADLGVDDYVVLAPTPDVLGLSAEAFWAILKDESRVAHLVEGESFTFGKARGGTVPKLREWSQGTSVTLHVVEPIETAMVDKQIAPLSSSLVRFLVDAGRMRDATTCLGRPYVLEGPVVKGHQRGRTIGIPTANLDCADLMVPTDGVYAASCTIGGQSHPVALSIGTMPTFGENKRQVEAHILDFDGDIYGQHLSVEVIDWVREQWKLPGIDALKAQIAKDIGVIRRIAGPTRREQ</sequence>
<keyword evidence="12" id="KW-0511">Multifunctional enzyme</keyword>
<organism evidence="17 18">
    <name type="scientific">Humisphaera borealis</name>
    <dbReference type="NCBI Taxonomy" id="2807512"/>
    <lineage>
        <taxon>Bacteria</taxon>
        <taxon>Pseudomonadati</taxon>
        <taxon>Planctomycetota</taxon>
        <taxon>Phycisphaerae</taxon>
        <taxon>Tepidisphaerales</taxon>
        <taxon>Tepidisphaeraceae</taxon>
        <taxon>Humisphaera</taxon>
    </lineage>
</organism>
<evidence type="ECO:0000256" key="13">
    <source>
        <dbReference type="ARBA" id="ARBA00047880"/>
    </source>
</evidence>
<evidence type="ECO:0000256" key="10">
    <source>
        <dbReference type="ARBA" id="ARBA00022827"/>
    </source>
</evidence>
<dbReference type="Gene3D" id="3.40.50.620">
    <property type="entry name" value="HUPs"/>
    <property type="match status" value="1"/>
</dbReference>
<evidence type="ECO:0000256" key="1">
    <source>
        <dbReference type="ARBA" id="ARBA00002121"/>
    </source>
</evidence>
<evidence type="ECO:0000259" key="16">
    <source>
        <dbReference type="SMART" id="SM00904"/>
    </source>
</evidence>
<evidence type="ECO:0000256" key="9">
    <source>
        <dbReference type="ARBA" id="ARBA00022777"/>
    </source>
</evidence>
<dbReference type="UniPathway" id="UPA00276">
    <property type="reaction ID" value="UER00406"/>
</dbReference>
<evidence type="ECO:0000256" key="12">
    <source>
        <dbReference type="ARBA" id="ARBA00023268"/>
    </source>
</evidence>
<dbReference type="InterPro" id="IPR015865">
    <property type="entry name" value="Riboflavin_kinase_bac/euk"/>
</dbReference>